<evidence type="ECO:0000259" key="1">
    <source>
        <dbReference type="Pfam" id="PF13304"/>
    </source>
</evidence>
<proteinExistence type="predicted"/>
<evidence type="ECO:0000313" key="3">
    <source>
        <dbReference type="Proteomes" id="UP001223501"/>
    </source>
</evidence>
<organism evidence="2 3">
    <name type="scientific">Empedobacter falsenii</name>
    <dbReference type="NCBI Taxonomy" id="343874"/>
    <lineage>
        <taxon>Bacteria</taxon>
        <taxon>Pseudomonadati</taxon>
        <taxon>Bacteroidota</taxon>
        <taxon>Flavobacteriia</taxon>
        <taxon>Flavobacteriales</taxon>
        <taxon>Weeksellaceae</taxon>
        <taxon>Empedobacter</taxon>
    </lineage>
</organism>
<dbReference type="InterPro" id="IPR051396">
    <property type="entry name" value="Bact_Antivir_Def_Nuclease"/>
</dbReference>
<dbReference type="PANTHER" id="PTHR43581:SF2">
    <property type="entry name" value="EXCINUCLEASE ATPASE SUBUNIT"/>
    <property type="match status" value="1"/>
</dbReference>
<feature type="domain" description="ATPase AAA-type core" evidence="1">
    <location>
        <begin position="43"/>
        <end position="126"/>
    </location>
</feature>
<dbReference type="InterPro" id="IPR027417">
    <property type="entry name" value="P-loop_NTPase"/>
</dbReference>
<accession>A0ABY8VBR5</accession>
<keyword evidence="3" id="KW-1185">Reference proteome</keyword>
<evidence type="ECO:0000313" key="2">
    <source>
        <dbReference type="EMBL" id="WIH98205.1"/>
    </source>
</evidence>
<dbReference type="SUPFAM" id="SSF52540">
    <property type="entry name" value="P-loop containing nucleoside triphosphate hydrolases"/>
    <property type="match status" value="1"/>
</dbReference>
<dbReference type="InterPro" id="IPR003959">
    <property type="entry name" value="ATPase_AAA_core"/>
</dbReference>
<keyword evidence="2" id="KW-0067">ATP-binding</keyword>
<dbReference type="PANTHER" id="PTHR43581">
    <property type="entry name" value="ATP/GTP PHOSPHATASE"/>
    <property type="match status" value="1"/>
</dbReference>
<name>A0ABY8VBR5_9FLAO</name>
<dbReference type="GO" id="GO:0005524">
    <property type="term" value="F:ATP binding"/>
    <property type="evidence" value="ECO:0007669"/>
    <property type="project" value="UniProtKB-KW"/>
</dbReference>
<protein>
    <submittedName>
        <fullName evidence="2">ATP-binding protein</fullName>
    </submittedName>
</protein>
<dbReference type="Pfam" id="PF13304">
    <property type="entry name" value="AAA_21"/>
    <property type="match status" value="1"/>
</dbReference>
<dbReference type="Gene3D" id="3.40.50.300">
    <property type="entry name" value="P-loop containing nucleotide triphosphate hydrolases"/>
    <property type="match status" value="1"/>
</dbReference>
<gene>
    <name evidence="2" type="ORF">OBA43_04540</name>
</gene>
<dbReference type="RefSeq" id="WP_284583998.1">
    <property type="nucleotide sequence ID" value="NZ_CP106831.1"/>
</dbReference>
<reference evidence="2 3" key="1">
    <citation type="submission" date="2022-09" db="EMBL/GenBank/DDBJ databases">
        <title>Whole genome sequencing analysis of tet(X)-positive Empedobacter falsenii YWS9-3.</title>
        <authorList>
            <person name="Chen C."/>
            <person name="Lv Y.-L."/>
        </authorList>
    </citation>
    <scope>NUCLEOTIDE SEQUENCE [LARGE SCALE GENOMIC DNA]</scope>
    <source>
        <strain evidence="2 3">YWS9-3_T</strain>
    </source>
</reference>
<dbReference type="Proteomes" id="UP001223501">
    <property type="component" value="Chromosome"/>
</dbReference>
<keyword evidence="2" id="KW-0547">Nucleotide-binding</keyword>
<dbReference type="EMBL" id="CP106831">
    <property type="protein sequence ID" value="WIH98205.1"/>
    <property type="molecule type" value="Genomic_DNA"/>
</dbReference>
<sequence length="145" mass="17130">MLYFIDKLIDLYNEQETLDLAIKNFAETCNNYLNFKKFDYDESSISLKIVRENSDDIIELDQLSSGEKQIVSLFSKIYLDLEKSFYILLDEPELSLSIIWQSRLLPDIVKSNKCDFLFTVTHSPFIYDNDLEDYAYGLINYIKFN</sequence>